<dbReference type="AlphaFoldDB" id="A0A9P8S590"/>
<name>A0A9P8S590_9HYPO</name>
<keyword evidence="2" id="KW-1185">Reference proteome</keyword>
<comment type="caution">
    <text evidence="1">The sequence shown here is derived from an EMBL/GenBank/DDBJ whole genome shotgun (WGS) entry which is preliminary data.</text>
</comment>
<evidence type="ECO:0000313" key="1">
    <source>
        <dbReference type="EMBL" id="KAH0594974.1"/>
    </source>
</evidence>
<protein>
    <submittedName>
        <fullName evidence="1">Uncharacterized protein</fullName>
    </submittedName>
</protein>
<organism evidence="1 2">
    <name type="scientific">Metarhizium humberi</name>
    <dbReference type="NCBI Taxonomy" id="2596975"/>
    <lineage>
        <taxon>Eukaryota</taxon>
        <taxon>Fungi</taxon>
        <taxon>Dikarya</taxon>
        <taxon>Ascomycota</taxon>
        <taxon>Pezizomycotina</taxon>
        <taxon>Sordariomycetes</taxon>
        <taxon>Hypocreomycetidae</taxon>
        <taxon>Hypocreales</taxon>
        <taxon>Clavicipitaceae</taxon>
        <taxon>Metarhizium</taxon>
    </lineage>
</organism>
<dbReference type="Proteomes" id="UP000764110">
    <property type="component" value="Unassembled WGS sequence"/>
</dbReference>
<sequence length="476" mass="54792">MIQTCYESGAIRQWFPNLMVWQDPEDPVERSGGTLLGYCPEEDVFAWQHIDRATFGRFAEFLYSGDYKAPGATLDLNKKPTKGPQRYRNWFSMAAYSRFRHDRVETGVASLDRDALWTLFKGLNYTLSDGADKESIPVEPNTSPQQSYVDVFLCHAKLFALAQEHSLRPLMRLTHDKLHRTLINFKLFEERIGDVVQLLRMCYENEHASGIRDVVVHYAACHAELLWGNLLEWIGACWKIAGFEFTVLGGTKSEFEAFFQYIYTGTYDSPEPILVTPKADTNDLNCPPKPIAKSNIGNRNDSSKAIEQKKSCSSCQDVLLKSFRAKLSSRKGKVTSTAHYSRPNSNPHESYEDIFKGHVNICLLSRKDYSSLSVLAKYKLHHSLVSFELHDQRLTDIIRLLEYCYDKDRLSDGIRQIVAHYAAIHVDRLWKIEDFEHLMRRNGNFAMDLMDMLVHRQLRPKKDRLLSNGDIKAEMT</sequence>
<evidence type="ECO:0000313" key="2">
    <source>
        <dbReference type="Proteomes" id="UP000764110"/>
    </source>
</evidence>
<dbReference type="EMBL" id="JACEFI010000014">
    <property type="protein sequence ID" value="KAH0594974.1"/>
    <property type="molecule type" value="Genomic_DNA"/>
</dbReference>
<accession>A0A9P8S590</accession>
<reference evidence="1 2" key="1">
    <citation type="submission" date="2020-07" db="EMBL/GenBank/DDBJ databases">
        <title>Metarhizium humberi genome.</title>
        <authorList>
            <person name="Lysoe E."/>
        </authorList>
    </citation>
    <scope>NUCLEOTIDE SEQUENCE [LARGE SCALE GENOMIC DNA]</scope>
    <source>
        <strain evidence="1 2">ESALQ1638</strain>
    </source>
</reference>
<proteinExistence type="predicted"/>
<gene>
    <name evidence="1" type="ORF">MHUMG1_07272</name>
</gene>